<keyword evidence="4" id="KW-1185">Reference proteome</keyword>
<organism evidence="3 4">
    <name type="scientific">Bremerella volcania</name>
    <dbReference type="NCBI Taxonomy" id="2527984"/>
    <lineage>
        <taxon>Bacteria</taxon>
        <taxon>Pseudomonadati</taxon>
        <taxon>Planctomycetota</taxon>
        <taxon>Planctomycetia</taxon>
        <taxon>Pirellulales</taxon>
        <taxon>Pirellulaceae</taxon>
        <taxon>Bremerella</taxon>
    </lineage>
</organism>
<dbReference type="GO" id="GO:0030163">
    <property type="term" value="P:protein catabolic process"/>
    <property type="evidence" value="ECO:0007669"/>
    <property type="project" value="InterPro"/>
</dbReference>
<feature type="domain" description="Adaptor protein ClpS core" evidence="2">
    <location>
        <begin position="58"/>
        <end position="127"/>
    </location>
</feature>
<evidence type="ECO:0000313" key="3">
    <source>
        <dbReference type="EMBL" id="QDU76983.1"/>
    </source>
</evidence>
<dbReference type="InterPro" id="IPR003769">
    <property type="entry name" value="ClpS_core"/>
</dbReference>
<gene>
    <name evidence="3" type="primary">clpS_2</name>
    <name evidence="3" type="ORF">Pan97_40420</name>
</gene>
<dbReference type="PANTHER" id="PTHR33473">
    <property type="entry name" value="ATP-DEPENDENT CLP PROTEASE ADAPTER PROTEIN CLPS1, CHLOROPLASTIC"/>
    <property type="match status" value="1"/>
</dbReference>
<dbReference type="EMBL" id="CP036289">
    <property type="protein sequence ID" value="QDU76983.1"/>
    <property type="molecule type" value="Genomic_DNA"/>
</dbReference>
<name>A0A518CCN1_9BACT</name>
<dbReference type="GO" id="GO:0008233">
    <property type="term" value="F:peptidase activity"/>
    <property type="evidence" value="ECO:0007669"/>
    <property type="project" value="UniProtKB-KW"/>
</dbReference>
<dbReference type="KEGG" id="bvo:Pan97_40420"/>
<reference evidence="4" key="1">
    <citation type="submission" date="2019-02" db="EMBL/GenBank/DDBJ databases">
        <title>Deep-cultivation of Planctomycetes and their phenomic and genomic characterization uncovers novel biology.</title>
        <authorList>
            <person name="Wiegand S."/>
            <person name="Jogler M."/>
            <person name="Boedeker C."/>
            <person name="Pinto D."/>
            <person name="Vollmers J."/>
            <person name="Rivas-Marin E."/>
            <person name="Kohn T."/>
            <person name="Peeters S.H."/>
            <person name="Heuer A."/>
            <person name="Rast P."/>
            <person name="Oberbeckmann S."/>
            <person name="Bunk B."/>
            <person name="Jeske O."/>
            <person name="Meyerdierks A."/>
            <person name="Storesund J.E."/>
            <person name="Kallscheuer N."/>
            <person name="Luecker S."/>
            <person name="Lage O.M."/>
            <person name="Pohl T."/>
            <person name="Merkel B.J."/>
            <person name="Hornburger P."/>
            <person name="Mueller R.-W."/>
            <person name="Bruemmer F."/>
            <person name="Labrenz M."/>
            <person name="Spormann A.M."/>
            <person name="Op den Camp H."/>
            <person name="Overmann J."/>
            <person name="Amann R."/>
            <person name="Jetten M.S.M."/>
            <person name="Mascher T."/>
            <person name="Medema M.H."/>
            <person name="Devos D.P."/>
            <person name="Kaster A.-K."/>
            <person name="Ovreas L."/>
            <person name="Rohde M."/>
            <person name="Galperin M.Y."/>
            <person name="Jogler C."/>
        </authorList>
    </citation>
    <scope>NUCLEOTIDE SEQUENCE [LARGE SCALE GENOMIC DNA]</scope>
    <source>
        <strain evidence="4">Pan97</strain>
    </source>
</reference>
<dbReference type="InterPro" id="IPR022935">
    <property type="entry name" value="ClpS"/>
</dbReference>
<keyword evidence="3" id="KW-0645">Protease</keyword>
<evidence type="ECO:0000256" key="1">
    <source>
        <dbReference type="SAM" id="MobiDB-lite"/>
    </source>
</evidence>
<dbReference type="SUPFAM" id="SSF54736">
    <property type="entry name" value="ClpS-like"/>
    <property type="match status" value="1"/>
</dbReference>
<feature type="region of interest" description="Disordered" evidence="1">
    <location>
        <begin position="40"/>
        <end position="60"/>
    </location>
</feature>
<dbReference type="Proteomes" id="UP000318626">
    <property type="component" value="Chromosome"/>
</dbReference>
<proteinExistence type="predicted"/>
<accession>A0A518CCN1</accession>
<dbReference type="AlphaFoldDB" id="A0A518CCN1"/>
<dbReference type="Pfam" id="PF02617">
    <property type="entry name" value="ClpS"/>
    <property type="match status" value="1"/>
</dbReference>
<dbReference type="PANTHER" id="PTHR33473:SF17">
    <property type="entry name" value="ATP-DEPENDENT CLP PROTEASE ADAPTER PROTEIN CLPS1, CHLOROPLASTIC"/>
    <property type="match status" value="1"/>
</dbReference>
<sequence>MHIAPMPHATISGDRRAVEFLLNFEKLPVGDSNTSVAEPWEATTVSTKTKPKKKQKPKRQPRYHVMLWNDDDHTYEYVILMMHELFGHPVEKGFEIAKTVDSDGKAICLTTTKEHAELKRDQIHAYGKDDLIARCRGSMSSTIEPEC</sequence>
<dbReference type="Gene3D" id="3.30.1390.10">
    <property type="match status" value="1"/>
</dbReference>
<keyword evidence="3" id="KW-0378">Hydrolase</keyword>
<dbReference type="GO" id="GO:0006508">
    <property type="term" value="P:proteolysis"/>
    <property type="evidence" value="ECO:0007669"/>
    <property type="project" value="UniProtKB-KW"/>
</dbReference>
<feature type="compositionally biased region" description="Basic residues" evidence="1">
    <location>
        <begin position="49"/>
        <end position="60"/>
    </location>
</feature>
<dbReference type="InterPro" id="IPR014719">
    <property type="entry name" value="Ribosomal_bL12_C/ClpS-like"/>
</dbReference>
<evidence type="ECO:0000313" key="4">
    <source>
        <dbReference type="Proteomes" id="UP000318626"/>
    </source>
</evidence>
<evidence type="ECO:0000259" key="2">
    <source>
        <dbReference type="Pfam" id="PF02617"/>
    </source>
</evidence>
<protein>
    <submittedName>
        <fullName evidence="3">ATP-dependent Clp protease adapter protein ClpS</fullName>
    </submittedName>
</protein>